<dbReference type="Gene3D" id="2.130.10.10">
    <property type="entry name" value="YVTN repeat-like/Quinoprotein amine dehydrogenase"/>
    <property type="match status" value="2"/>
</dbReference>
<dbReference type="PANTHER" id="PTHR19848">
    <property type="entry name" value="WD40 REPEAT PROTEIN"/>
    <property type="match status" value="1"/>
</dbReference>
<evidence type="ECO:0000256" key="2">
    <source>
        <dbReference type="ARBA" id="ARBA00022737"/>
    </source>
</evidence>
<dbReference type="PROSITE" id="PS00678">
    <property type="entry name" value="WD_REPEATS_1"/>
    <property type="match status" value="2"/>
</dbReference>
<dbReference type="InterPro" id="IPR019775">
    <property type="entry name" value="WD40_repeat_CS"/>
</dbReference>
<keyword evidence="1 3" id="KW-0853">WD repeat</keyword>
<dbReference type="InterPro" id="IPR001680">
    <property type="entry name" value="WD40_rpt"/>
</dbReference>
<gene>
    <name evidence="5" type="ORF">FRX48_06682</name>
</gene>
<organism evidence="5 6">
    <name type="scientific">Lasallia pustulata</name>
    <dbReference type="NCBI Taxonomy" id="136370"/>
    <lineage>
        <taxon>Eukaryota</taxon>
        <taxon>Fungi</taxon>
        <taxon>Dikarya</taxon>
        <taxon>Ascomycota</taxon>
        <taxon>Pezizomycotina</taxon>
        <taxon>Lecanoromycetes</taxon>
        <taxon>OSLEUM clade</taxon>
        <taxon>Umbilicariomycetidae</taxon>
        <taxon>Umbilicariales</taxon>
        <taxon>Umbilicariaceae</taxon>
        <taxon>Lasallia</taxon>
    </lineage>
</organism>
<evidence type="ECO:0000256" key="3">
    <source>
        <dbReference type="PROSITE-ProRule" id="PRU00221"/>
    </source>
</evidence>
<dbReference type="InterPro" id="IPR015943">
    <property type="entry name" value="WD40/YVTN_repeat-like_dom_sf"/>
</dbReference>
<keyword evidence="2" id="KW-0677">Repeat</keyword>
<dbReference type="SMART" id="SM00320">
    <property type="entry name" value="WD40"/>
    <property type="match status" value="6"/>
</dbReference>
<dbReference type="PANTHER" id="PTHR19848:SF8">
    <property type="entry name" value="F-BOX AND WD REPEAT DOMAIN CONTAINING 7"/>
    <property type="match status" value="1"/>
</dbReference>
<feature type="region of interest" description="Disordered" evidence="4">
    <location>
        <begin position="340"/>
        <end position="379"/>
    </location>
</feature>
<dbReference type="FunFam" id="2.130.10.10:FF:001196">
    <property type="entry name" value="WD repeat protein (AFU_orthologue AFUA_1G12380)"/>
    <property type="match status" value="1"/>
</dbReference>
<feature type="compositionally biased region" description="Basic and acidic residues" evidence="4">
    <location>
        <begin position="340"/>
        <end position="356"/>
    </location>
</feature>
<comment type="caution">
    <text evidence="5">The sequence shown here is derived from an EMBL/GenBank/DDBJ whole genome shotgun (WGS) entry which is preliminary data.</text>
</comment>
<dbReference type="Pfam" id="PF00400">
    <property type="entry name" value="WD40"/>
    <property type="match status" value="4"/>
</dbReference>
<proteinExistence type="predicted"/>
<dbReference type="AlphaFoldDB" id="A0A5M8PMH2"/>
<evidence type="ECO:0000256" key="4">
    <source>
        <dbReference type="SAM" id="MobiDB-lite"/>
    </source>
</evidence>
<dbReference type="EMBL" id="VXIT01000010">
    <property type="protein sequence ID" value="KAA6410068.1"/>
    <property type="molecule type" value="Genomic_DNA"/>
</dbReference>
<feature type="repeat" description="WD" evidence="3">
    <location>
        <begin position="77"/>
        <end position="118"/>
    </location>
</feature>
<feature type="compositionally biased region" description="Acidic residues" evidence="4">
    <location>
        <begin position="364"/>
        <end position="379"/>
    </location>
</feature>
<reference evidence="5 6" key="1">
    <citation type="submission" date="2019-09" db="EMBL/GenBank/DDBJ databases">
        <title>The hologenome of the rock-dwelling lichen Lasallia pustulata.</title>
        <authorList>
            <person name="Greshake Tzovaras B."/>
            <person name="Segers F."/>
            <person name="Bicker A."/>
            <person name="Dal Grande F."/>
            <person name="Otte J."/>
            <person name="Hankeln T."/>
            <person name="Schmitt I."/>
            <person name="Ebersberger I."/>
        </authorList>
    </citation>
    <scope>NUCLEOTIDE SEQUENCE [LARGE SCALE GENOMIC DNA]</scope>
    <source>
        <strain evidence="5">A1-1</strain>
    </source>
</reference>
<accession>A0A5M8PMH2</accession>
<name>A0A5M8PMH2_9LECA</name>
<dbReference type="SUPFAM" id="SSF50978">
    <property type="entry name" value="WD40 repeat-like"/>
    <property type="match status" value="1"/>
</dbReference>
<dbReference type="CDD" id="cd00200">
    <property type="entry name" value="WD40"/>
    <property type="match status" value="1"/>
</dbReference>
<dbReference type="Proteomes" id="UP000324767">
    <property type="component" value="Unassembled WGS sequence"/>
</dbReference>
<dbReference type="InterPro" id="IPR036322">
    <property type="entry name" value="WD40_repeat_dom_sf"/>
</dbReference>
<protein>
    <submittedName>
        <fullName evidence="5">WD repeat protein</fullName>
    </submittedName>
</protein>
<evidence type="ECO:0000313" key="5">
    <source>
        <dbReference type="EMBL" id="KAA6410068.1"/>
    </source>
</evidence>
<evidence type="ECO:0000256" key="1">
    <source>
        <dbReference type="ARBA" id="ARBA00022574"/>
    </source>
</evidence>
<dbReference type="OrthoDB" id="6262491at2759"/>
<dbReference type="PROSITE" id="PS50082">
    <property type="entry name" value="WD_REPEATS_2"/>
    <property type="match status" value="2"/>
</dbReference>
<evidence type="ECO:0000313" key="6">
    <source>
        <dbReference type="Proteomes" id="UP000324767"/>
    </source>
</evidence>
<sequence length="379" mass="41639">MSQSTDPDHFFQTTNSIEETNRKALKSKNNHGKPLKLPSKLLAITLDPTNNGRVFVAESAGTVRRVVLETGEKSHIYRGPTAPVTCVALSPDTRTVFAGCWDKTIWSWDADSRAARRKYTGHTDFVKTVLCLRIGTEDLLVSGGADASIIVWNVTTGARLHTLKGHTRGIQALVVDAVASIPDASAATIFSAGSDREIRRWRIGLESAAEIEGTDPIIAHETSVYKVLFDADDDLWTASADGTVKCLVRDSGWKAETTLPHPDFARDVVVDERGGWVVTVCRDEEVRVWNRAAGELHHTFSGHYEEVTGLVLVGQMVVSVSIDATLRQWSLKPEDLQKAKVAQEEAEEGVVKEKQAPGKTPLVTEDEERELAELMDDNE</sequence>
<feature type="repeat" description="WD" evidence="3">
    <location>
        <begin position="119"/>
        <end position="162"/>
    </location>
</feature>